<evidence type="ECO:0000256" key="3">
    <source>
        <dbReference type="SAM" id="MobiDB-lite"/>
    </source>
</evidence>
<feature type="compositionally biased region" description="Low complexity" evidence="3">
    <location>
        <begin position="281"/>
        <end position="290"/>
    </location>
</feature>
<sequence length="1321" mass="142938">MSRSTLQCQMCRALVAFLPEEDGSSEDIAIERLKTAHDKGCLWARQTVEESAYRFPIVSPPKIVHCFRIRYEKLIANPSDIPVSEFLHLTEERLAHLDVAGLVNELKLSAHSDAAVTKSSVLLALFGWDLVFVGSHRFLECALCVRRARLWNFSKIVPFSSESADRDLKRMKLTDLPGDSPVLPDFAVWQQHRWYCPWINNVNFKAGWITTLDAVQPLRLRKKAAPAGAAPALAQPSSTRLAQSTVVESPPRADRVLVNDGGEMGLQAAAVTLPVTGQGETSVSSTSSHVSDSEAVARPSARASNVESYQTLPLDVDSMRRSHSIQEVSASPVPSDNDTTRCHASKPITKAPSSRPSTSGTLAASGEQSFDQENLSLLPVQQIFEGHQDEQRQIPVPSGLSRTELVQNNQPSPRAGLDDEMRESNPDPNANYQTYADADRRTSEAHLLCGLVQKQPARTSEAVANEEADEERGRAENAAMDWVNSILQSASSSPLQQISDLDVPVARLVAASNLPPSLSHDIDHMDVDAAAFVHPLAPASVDDDAIGVWDGRTRDAEVRNASDMQNIMHQQVSGDFESDNQALPLPLATLPGTANDSHACEVDETPEGQSSPFMQDAEVTEQTSSRQNNVFTEIHEAASTTVSSNGPSHLPEGSPPAEVPVNSEQSDRPRYRHRHSASDDADEAASLLLVDEESEWSNQHFAAPATDSRYLELTPQLTEPNSNVVPQVESMLSDVDQSIQNKLVSEPDTLDDLPAGDTILPPIEGSENPLRESTEDTSAMDWEPVGGMEGVSTDGDQELPAEMEEPAVTSSVGASRAGSDGITLDADTAYVSVDAASYTVAHEDSSLSFTETTHSVETGSRMEVDDGANDEGEKQNVGAYKATREGALNGGKNADEIEILNELNAEASLDIGRAIESAANFTSNLENEGTDPGDSPAVDDNERATIETEAEMPDDEPVSLMATDAASELAGHPAVDISPPIAIDKPDDNSTERVPSDSFNVEPQLESVVVPPEAIGGRAEPPAHSLEFHAHANPQVAVLDNHDGLMEAEHVVEHDTLTNEGDEASGGLQRGSLAAVVPNIAAASAVHDSEVYSADVHISEINRADYEEGAEGKGDAEHEHHELLVISSQDAEHSSDLSDEVSALPPSPPLEGDSDGSESDKGPYEDKDEDEARLPHFFPNEGKTYGSESDEDPYEDEEESDEEYYEDEYEEQYSKKISNETEVIVIDSDSDDDRDIHKANEADGFDPDGMDDDAAHESFDSEEAHLEGALEVEEHDEEGRERPAFSTEHTVEPFVDECSGPIAEVYDGEAEGDKIPTQQTY</sequence>
<evidence type="ECO:0000259" key="5">
    <source>
        <dbReference type="Pfam" id="PF08600"/>
    </source>
</evidence>
<evidence type="ECO:0000256" key="2">
    <source>
        <dbReference type="ARBA" id="ARBA00023242"/>
    </source>
</evidence>
<feature type="region of interest" description="Disordered" evidence="3">
    <location>
        <begin position="849"/>
        <end position="881"/>
    </location>
</feature>
<feature type="compositionally biased region" description="Polar residues" evidence="3">
    <location>
        <begin position="302"/>
        <end position="311"/>
    </location>
</feature>
<organism evidence="6 7">
    <name type="scientific">Geranomyces variabilis</name>
    <dbReference type="NCBI Taxonomy" id="109894"/>
    <lineage>
        <taxon>Eukaryota</taxon>
        <taxon>Fungi</taxon>
        <taxon>Fungi incertae sedis</taxon>
        <taxon>Chytridiomycota</taxon>
        <taxon>Chytridiomycota incertae sedis</taxon>
        <taxon>Chytridiomycetes</taxon>
        <taxon>Spizellomycetales</taxon>
        <taxon>Powellomycetaceae</taxon>
        <taxon>Geranomyces</taxon>
    </lineage>
</organism>
<feature type="domain" description="C3HC-type" evidence="4">
    <location>
        <begin position="2"/>
        <end position="83"/>
    </location>
</feature>
<gene>
    <name evidence="6" type="ORF">HDU87_003775</name>
</gene>
<feature type="region of interest" description="Disordered" evidence="3">
    <location>
        <begin position="227"/>
        <end position="248"/>
    </location>
</feature>
<feature type="domain" description="NuBaID C-terminal" evidence="5">
    <location>
        <begin position="121"/>
        <end position="202"/>
    </location>
</feature>
<evidence type="ECO:0000256" key="1">
    <source>
        <dbReference type="ARBA" id="ARBA00004123"/>
    </source>
</evidence>
<dbReference type="GO" id="GO:0005634">
    <property type="term" value="C:nucleus"/>
    <property type="evidence" value="ECO:0007669"/>
    <property type="project" value="UniProtKB-SubCell"/>
</dbReference>
<dbReference type="InterPro" id="IPR012935">
    <property type="entry name" value="NuBaID_N"/>
</dbReference>
<dbReference type="Proteomes" id="UP001212152">
    <property type="component" value="Unassembled WGS sequence"/>
</dbReference>
<keyword evidence="7" id="KW-1185">Reference proteome</keyword>
<evidence type="ECO:0000313" key="6">
    <source>
        <dbReference type="EMBL" id="KAJ3178223.1"/>
    </source>
</evidence>
<feature type="compositionally biased region" description="Basic and acidic residues" evidence="3">
    <location>
        <begin position="416"/>
        <end position="425"/>
    </location>
</feature>
<feature type="compositionally biased region" description="Polar residues" evidence="3">
    <location>
        <begin position="849"/>
        <end position="858"/>
    </location>
</feature>
<feature type="compositionally biased region" description="Polar residues" evidence="3">
    <location>
        <begin position="351"/>
        <end position="369"/>
    </location>
</feature>
<dbReference type="Pfam" id="PF07967">
    <property type="entry name" value="zf-C3HC"/>
    <property type="match status" value="1"/>
</dbReference>
<feature type="region of interest" description="Disordered" evidence="3">
    <location>
        <begin position="975"/>
        <end position="997"/>
    </location>
</feature>
<feature type="region of interest" description="Disordered" evidence="3">
    <location>
        <begin position="747"/>
        <end position="784"/>
    </location>
</feature>
<dbReference type="EMBL" id="JADGJQ010000028">
    <property type="protein sequence ID" value="KAJ3178223.1"/>
    <property type="molecule type" value="Genomic_DNA"/>
</dbReference>
<name>A0AAD5XR41_9FUNG</name>
<feature type="region of interest" description="Disordered" evidence="3">
    <location>
        <begin position="277"/>
        <end position="369"/>
    </location>
</feature>
<feature type="region of interest" description="Disordered" evidence="3">
    <location>
        <begin position="577"/>
        <end position="612"/>
    </location>
</feature>
<reference evidence="6" key="1">
    <citation type="submission" date="2020-05" db="EMBL/GenBank/DDBJ databases">
        <title>Phylogenomic resolution of chytrid fungi.</title>
        <authorList>
            <person name="Stajich J.E."/>
            <person name="Amses K."/>
            <person name="Simmons R."/>
            <person name="Seto K."/>
            <person name="Myers J."/>
            <person name="Bonds A."/>
            <person name="Quandt C.A."/>
            <person name="Barry K."/>
            <person name="Liu P."/>
            <person name="Grigoriev I."/>
            <person name="Longcore J.E."/>
            <person name="James T.Y."/>
        </authorList>
    </citation>
    <scope>NUCLEOTIDE SEQUENCE</scope>
    <source>
        <strain evidence="6">JEL0379</strain>
    </source>
</reference>
<dbReference type="InterPro" id="IPR013909">
    <property type="entry name" value="NuBaID_C"/>
</dbReference>
<feature type="region of interest" description="Disordered" evidence="3">
    <location>
        <begin position="397"/>
        <end position="431"/>
    </location>
</feature>
<proteinExistence type="predicted"/>
<feature type="compositionally biased region" description="Basic and acidic residues" evidence="3">
    <location>
        <begin position="984"/>
        <end position="995"/>
    </location>
</feature>
<feature type="compositionally biased region" description="Acidic residues" evidence="3">
    <location>
        <begin position="1243"/>
        <end position="1252"/>
    </location>
</feature>
<feature type="compositionally biased region" description="Polar residues" evidence="3">
    <location>
        <begin position="325"/>
        <end position="337"/>
    </location>
</feature>
<dbReference type="GO" id="GO:0008270">
    <property type="term" value="F:zinc ion binding"/>
    <property type="evidence" value="ECO:0007669"/>
    <property type="project" value="InterPro"/>
</dbReference>
<evidence type="ECO:0000313" key="7">
    <source>
        <dbReference type="Proteomes" id="UP001212152"/>
    </source>
</evidence>
<dbReference type="Pfam" id="PF08600">
    <property type="entry name" value="NuBaID_C"/>
    <property type="match status" value="1"/>
</dbReference>
<feature type="region of interest" description="Disordered" evidence="3">
    <location>
        <begin position="1129"/>
        <end position="1263"/>
    </location>
</feature>
<feature type="compositionally biased region" description="Acidic residues" evidence="3">
    <location>
        <begin position="1188"/>
        <end position="1211"/>
    </location>
</feature>
<protein>
    <submittedName>
        <fullName evidence="6">Uncharacterized protein</fullName>
    </submittedName>
</protein>
<feature type="compositionally biased region" description="Basic and acidic residues" evidence="3">
    <location>
        <begin position="1253"/>
        <end position="1263"/>
    </location>
</feature>
<feature type="region of interest" description="Disordered" evidence="3">
    <location>
        <begin position="639"/>
        <end position="682"/>
    </location>
</feature>
<evidence type="ECO:0000259" key="4">
    <source>
        <dbReference type="Pfam" id="PF07967"/>
    </source>
</evidence>
<feature type="compositionally biased region" description="Polar residues" evidence="3">
    <location>
        <begin position="400"/>
        <end position="412"/>
    </location>
</feature>
<comment type="caution">
    <text evidence="6">The sequence shown here is derived from an EMBL/GenBank/DDBJ whole genome shotgun (WGS) entry which is preliminary data.</text>
</comment>
<feature type="compositionally biased region" description="Basic and acidic residues" evidence="3">
    <location>
        <begin position="1158"/>
        <end position="1174"/>
    </location>
</feature>
<accession>A0AAD5XR41</accession>
<comment type="subcellular location">
    <subcellularLocation>
        <location evidence="1">Nucleus</location>
    </subcellularLocation>
</comment>
<feature type="region of interest" description="Disordered" evidence="3">
    <location>
        <begin position="922"/>
        <end position="943"/>
    </location>
</feature>
<feature type="compositionally biased region" description="Low complexity" evidence="3">
    <location>
        <begin position="582"/>
        <end position="594"/>
    </location>
</feature>
<feature type="compositionally biased region" description="Polar residues" evidence="3">
    <location>
        <begin position="235"/>
        <end position="247"/>
    </location>
</feature>
<keyword evidence="2" id="KW-0539">Nucleus</keyword>